<dbReference type="EMBL" id="BKCP01009315">
    <property type="protein sequence ID" value="GER50540.1"/>
    <property type="molecule type" value="Genomic_DNA"/>
</dbReference>
<feature type="region of interest" description="Disordered" evidence="1">
    <location>
        <begin position="87"/>
        <end position="106"/>
    </location>
</feature>
<dbReference type="Proteomes" id="UP000325081">
    <property type="component" value="Unassembled WGS sequence"/>
</dbReference>
<protein>
    <submittedName>
        <fullName evidence="2">Keratin</fullName>
    </submittedName>
</protein>
<comment type="caution">
    <text evidence="2">The sequence shown here is derived from an EMBL/GenBank/DDBJ whole genome shotgun (WGS) entry which is preliminary data.</text>
</comment>
<gene>
    <name evidence="2" type="ORF">STAS_27859</name>
</gene>
<dbReference type="AlphaFoldDB" id="A0A5A7QYQ8"/>
<evidence type="ECO:0000256" key="1">
    <source>
        <dbReference type="SAM" id="MobiDB-lite"/>
    </source>
</evidence>
<evidence type="ECO:0000313" key="2">
    <source>
        <dbReference type="EMBL" id="GER50540.1"/>
    </source>
</evidence>
<sequence>MMSGLASSQSCYTAMGKRLPPVYQWLFPFKLQSEGVLPPKARLSLESQSFETTFADAYEQDFEYSPDLLEATLISRDCRENVAQQEDLSNQLEKGDPGITSETPQYSRFGSPKQAIDIETVTLNKSGHCALFAFESKSELLLIHSS</sequence>
<accession>A0A5A7QYQ8</accession>
<organism evidence="2 3">
    <name type="scientific">Striga asiatica</name>
    <name type="common">Asiatic witchweed</name>
    <name type="synonym">Buchnera asiatica</name>
    <dbReference type="NCBI Taxonomy" id="4170"/>
    <lineage>
        <taxon>Eukaryota</taxon>
        <taxon>Viridiplantae</taxon>
        <taxon>Streptophyta</taxon>
        <taxon>Embryophyta</taxon>
        <taxon>Tracheophyta</taxon>
        <taxon>Spermatophyta</taxon>
        <taxon>Magnoliopsida</taxon>
        <taxon>eudicotyledons</taxon>
        <taxon>Gunneridae</taxon>
        <taxon>Pentapetalae</taxon>
        <taxon>asterids</taxon>
        <taxon>lamiids</taxon>
        <taxon>Lamiales</taxon>
        <taxon>Orobanchaceae</taxon>
        <taxon>Buchnereae</taxon>
        <taxon>Striga</taxon>
    </lineage>
</organism>
<evidence type="ECO:0000313" key="3">
    <source>
        <dbReference type="Proteomes" id="UP000325081"/>
    </source>
</evidence>
<proteinExistence type="predicted"/>
<keyword evidence="3" id="KW-1185">Reference proteome</keyword>
<dbReference type="OrthoDB" id="10254842at2759"/>
<reference evidence="3" key="1">
    <citation type="journal article" date="2019" name="Curr. Biol.">
        <title>Genome Sequence of Striga asiatica Provides Insight into the Evolution of Plant Parasitism.</title>
        <authorList>
            <person name="Yoshida S."/>
            <person name="Kim S."/>
            <person name="Wafula E.K."/>
            <person name="Tanskanen J."/>
            <person name="Kim Y.M."/>
            <person name="Honaas L."/>
            <person name="Yang Z."/>
            <person name="Spallek T."/>
            <person name="Conn C.E."/>
            <person name="Ichihashi Y."/>
            <person name="Cheong K."/>
            <person name="Cui S."/>
            <person name="Der J.P."/>
            <person name="Gundlach H."/>
            <person name="Jiao Y."/>
            <person name="Hori C."/>
            <person name="Ishida J.K."/>
            <person name="Kasahara H."/>
            <person name="Kiba T."/>
            <person name="Kim M.S."/>
            <person name="Koo N."/>
            <person name="Laohavisit A."/>
            <person name="Lee Y.H."/>
            <person name="Lumba S."/>
            <person name="McCourt P."/>
            <person name="Mortimer J.C."/>
            <person name="Mutuku J.M."/>
            <person name="Nomura T."/>
            <person name="Sasaki-Sekimoto Y."/>
            <person name="Seto Y."/>
            <person name="Wang Y."/>
            <person name="Wakatake T."/>
            <person name="Sakakibara H."/>
            <person name="Demura T."/>
            <person name="Yamaguchi S."/>
            <person name="Yoneyama K."/>
            <person name="Manabe R.I."/>
            <person name="Nelson D.C."/>
            <person name="Schulman A.H."/>
            <person name="Timko M.P."/>
            <person name="dePamphilis C.W."/>
            <person name="Choi D."/>
            <person name="Shirasu K."/>
        </authorList>
    </citation>
    <scope>NUCLEOTIDE SEQUENCE [LARGE SCALE GENOMIC DNA]</scope>
    <source>
        <strain evidence="3">cv. UVA1</strain>
    </source>
</reference>
<name>A0A5A7QYQ8_STRAF</name>